<dbReference type="Proteomes" id="UP001157017">
    <property type="component" value="Unassembled WGS sequence"/>
</dbReference>
<keyword evidence="1" id="KW-0328">Glycosyltransferase</keyword>
<sequence>MPTSDAKGVRVGLTAIRPGDGAVVAMYGGKDYVKQSQNAATQSQMQAGSTFKPFALAAALEDGVSIRSRFDGGSPRRFDGFQVRNFGGEQFGPIDLVTATEHSVNTVYAALNEQVGPKKTKQAAIDAGYPKDTPGLESNPVNVLGSASPHVIDVANAYATFASLGERATPYTVKSVTGPDGKKTYKADVRTERAFSKDSMRDLTYALQGVVRQGTGAYAGSNLGRPAAGKTGTSSSSVSAWFAGYTPRLSAAVGMYRSGTKDGKSVEPVAERPRRGVERDGRCLRRAHLDRLHEGRARGQRRPAVRAAGVRWPQQRADAHLDGHRLVVLVGHHPRDADRADRADRHPHRDGDADRGADADPAADAHGDEADGAHADGAGAHPHADAEAHREADGAADRAHHPAARPDP</sequence>
<feature type="region of interest" description="Disordered" evidence="3">
    <location>
        <begin position="258"/>
        <end position="279"/>
    </location>
</feature>
<proteinExistence type="predicted"/>
<evidence type="ECO:0000256" key="2">
    <source>
        <dbReference type="ARBA" id="ARBA00022679"/>
    </source>
</evidence>
<feature type="domain" description="Penicillin-binding protein transpeptidase" evidence="4">
    <location>
        <begin position="14"/>
        <end position="269"/>
    </location>
</feature>
<dbReference type="InterPro" id="IPR001460">
    <property type="entry name" value="PCN-bd_Tpept"/>
</dbReference>
<organism evidence="5 6">
    <name type="scientific">Angustibacter aerolatus</name>
    <dbReference type="NCBI Taxonomy" id="1162965"/>
    <lineage>
        <taxon>Bacteria</taxon>
        <taxon>Bacillati</taxon>
        <taxon>Actinomycetota</taxon>
        <taxon>Actinomycetes</taxon>
        <taxon>Kineosporiales</taxon>
        <taxon>Kineosporiaceae</taxon>
    </lineage>
</organism>
<evidence type="ECO:0000256" key="3">
    <source>
        <dbReference type="SAM" id="MobiDB-lite"/>
    </source>
</evidence>
<comment type="caution">
    <text evidence="5">The sequence shown here is derived from an EMBL/GenBank/DDBJ whole genome shotgun (WGS) entry which is preliminary data.</text>
</comment>
<feature type="compositionally biased region" description="Basic and acidic residues" evidence="3">
    <location>
        <begin position="382"/>
        <end position="408"/>
    </location>
</feature>
<dbReference type="Gene3D" id="3.40.710.10">
    <property type="entry name" value="DD-peptidase/beta-lactamase superfamily"/>
    <property type="match status" value="1"/>
</dbReference>
<accession>A0ABQ6JFX0</accession>
<dbReference type="EMBL" id="BSUZ01000001">
    <property type="protein sequence ID" value="GMA87101.1"/>
    <property type="molecule type" value="Genomic_DNA"/>
</dbReference>
<dbReference type="InterPro" id="IPR012338">
    <property type="entry name" value="Beta-lactam/transpept-like"/>
</dbReference>
<dbReference type="SUPFAM" id="SSF56601">
    <property type="entry name" value="beta-lactamase/transpeptidase-like"/>
    <property type="match status" value="1"/>
</dbReference>
<name>A0ABQ6JFX0_9ACTN</name>
<keyword evidence="2" id="KW-0808">Transferase</keyword>
<dbReference type="InterPro" id="IPR050396">
    <property type="entry name" value="Glycosyltr_51/Transpeptidase"/>
</dbReference>
<dbReference type="PANTHER" id="PTHR32282">
    <property type="entry name" value="BINDING PROTEIN TRANSPEPTIDASE, PUTATIVE-RELATED"/>
    <property type="match status" value="1"/>
</dbReference>
<evidence type="ECO:0000313" key="6">
    <source>
        <dbReference type="Proteomes" id="UP001157017"/>
    </source>
</evidence>
<feature type="compositionally biased region" description="Basic and acidic residues" evidence="3">
    <location>
        <begin position="259"/>
        <end position="279"/>
    </location>
</feature>
<feature type="compositionally biased region" description="Basic and acidic residues" evidence="3">
    <location>
        <begin position="333"/>
        <end position="374"/>
    </location>
</feature>
<evidence type="ECO:0000259" key="4">
    <source>
        <dbReference type="Pfam" id="PF00905"/>
    </source>
</evidence>
<dbReference type="Pfam" id="PF00905">
    <property type="entry name" value="Transpeptidase"/>
    <property type="match status" value="1"/>
</dbReference>
<gene>
    <name evidence="5" type="ORF">GCM10025868_23510</name>
</gene>
<evidence type="ECO:0000313" key="5">
    <source>
        <dbReference type="EMBL" id="GMA87101.1"/>
    </source>
</evidence>
<feature type="region of interest" description="Disordered" evidence="3">
    <location>
        <begin position="333"/>
        <end position="408"/>
    </location>
</feature>
<keyword evidence="6" id="KW-1185">Reference proteome</keyword>
<reference evidence="6" key="1">
    <citation type="journal article" date="2019" name="Int. J. Syst. Evol. Microbiol.">
        <title>The Global Catalogue of Microorganisms (GCM) 10K type strain sequencing project: providing services to taxonomists for standard genome sequencing and annotation.</title>
        <authorList>
            <consortium name="The Broad Institute Genomics Platform"/>
            <consortium name="The Broad Institute Genome Sequencing Center for Infectious Disease"/>
            <person name="Wu L."/>
            <person name="Ma J."/>
        </authorList>
    </citation>
    <scope>NUCLEOTIDE SEQUENCE [LARGE SCALE GENOMIC DNA]</scope>
    <source>
        <strain evidence="6">NBRC 108730</strain>
    </source>
</reference>
<dbReference type="PANTHER" id="PTHR32282:SF34">
    <property type="entry name" value="PENICILLIN-BINDING PROTEIN 1A"/>
    <property type="match status" value="1"/>
</dbReference>
<evidence type="ECO:0000256" key="1">
    <source>
        <dbReference type="ARBA" id="ARBA00022676"/>
    </source>
</evidence>
<protein>
    <recommendedName>
        <fullName evidence="4">Penicillin-binding protein transpeptidase domain-containing protein</fullName>
    </recommendedName>
</protein>